<dbReference type="PRINTS" id="PR00888">
    <property type="entry name" value="SM22CALPONIN"/>
</dbReference>
<dbReference type="FunFam" id="1.10.418.10:FF:000038">
    <property type="entry name" value="LIM and calponin homology domains-containing protein 1"/>
    <property type="match status" value="1"/>
</dbReference>
<dbReference type="GO" id="GO:0030155">
    <property type="term" value="P:regulation of cell adhesion"/>
    <property type="evidence" value="ECO:0007669"/>
    <property type="project" value="InterPro"/>
</dbReference>
<dbReference type="GeneTree" id="ENSGT00950000183159"/>
<protein>
    <submittedName>
        <fullName evidence="2">LIM and calponin homology domains-containing protein 1-like</fullName>
    </submittedName>
</protein>
<feature type="domain" description="Calponin-homology (CH)" evidence="1">
    <location>
        <begin position="12"/>
        <end position="116"/>
    </location>
</feature>
<keyword evidence="3" id="KW-1185">Reference proteome</keyword>
<dbReference type="GO" id="GO:0031032">
    <property type="term" value="P:actomyosin structure organization"/>
    <property type="evidence" value="ECO:0007669"/>
    <property type="project" value="InterPro"/>
</dbReference>
<dbReference type="InterPro" id="IPR001715">
    <property type="entry name" value="CH_dom"/>
</dbReference>
<evidence type="ECO:0000313" key="2">
    <source>
        <dbReference type="Ensembl" id="ENSHCOP00000002482.1"/>
    </source>
</evidence>
<dbReference type="Gene3D" id="1.10.418.10">
    <property type="entry name" value="Calponin-like domain"/>
    <property type="match status" value="1"/>
</dbReference>
<evidence type="ECO:0000313" key="3">
    <source>
        <dbReference type="Proteomes" id="UP000264820"/>
    </source>
</evidence>
<dbReference type="PROSITE" id="PS50021">
    <property type="entry name" value="CH"/>
    <property type="match status" value="1"/>
</dbReference>
<dbReference type="InterPro" id="IPR003096">
    <property type="entry name" value="SM22_calponin"/>
</dbReference>
<reference evidence="2" key="1">
    <citation type="submission" date="2025-08" db="UniProtKB">
        <authorList>
            <consortium name="Ensembl"/>
        </authorList>
    </citation>
    <scope>IDENTIFICATION</scope>
</reference>
<dbReference type="InterPro" id="IPR029978">
    <property type="entry name" value="LMO-7"/>
</dbReference>
<sequence length="155" mass="17397">MEWRQQSTFSCADAFNEARRWIEEVTGQPFGCSDFRAALENGVLLCDLINKLKPGIIKKLNRHATPIAGLDNINVFLKACGKLGLNESQLFHPGDLQDLSNRAIVRRNESSRRLKNVLITVYWLGRKAYLDDGYNGAQLNFKAFEGLLGLALSKV</sequence>
<dbReference type="AlphaFoldDB" id="A0A3Q2XFP5"/>
<dbReference type="OMA" id="KSFGCND"/>
<dbReference type="InterPro" id="IPR036872">
    <property type="entry name" value="CH_dom_sf"/>
</dbReference>
<dbReference type="GO" id="GO:0023051">
    <property type="term" value="P:regulation of signaling"/>
    <property type="evidence" value="ECO:0007669"/>
    <property type="project" value="InterPro"/>
</dbReference>
<accession>A0A3Q2XFP5</accession>
<organism evidence="2 3">
    <name type="scientific">Hippocampus comes</name>
    <name type="common">Tiger tail seahorse</name>
    <dbReference type="NCBI Taxonomy" id="109280"/>
    <lineage>
        <taxon>Eukaryota</taxon>
        <taxon>Metazoa</taxon>
        <taxon>Chordata</taxon>
        <taxon>Craniata</taxon>
        <taxon>Vertebrata</taxon>
        <taxon>Euteleostomi</taxon>
        <taxon>Actinopterygii</taxon>
        <taxon>Neopterygii</taxon>
        <taxon>Teleostei</taxon>
        <taxon>Neoteleostei</taxon>
        <taxon>Acanthomorphata</taxon>
        <taxon>Syngnathiaria</taxon>
        <taxon>Syngnathiformes</taxon>
        <taxon>Syngnathoidei</taxon>
        <taxon>Syngnathidae</taxon>
        <taxon>Hippocampus</taxon>
    </lineage>
</organism>
<evidence type="ECO:0000259" key="1">
    <source>
        <dbReference type="PROSITE" id="PS50021"/>
    </source>
</evidence>
<dbReference type="SMART" id="SM00033">
    <property type="entry name" value="CH"/>
    <property type="match status" value="1"/>
</dbReference>
<dbReference type="PRINTS" id="PR00889">
    <property type="entry name" value="CALPONIN"/>
</dbReference>
<name>A0A3Q2XFP5_HIPCM</name>
<dbReference type="SUPFAM" id="SSF47576">
    <property type="entry name" value="Calponin-homology domain, CH-domain"/>
    <property type="match status" value="1"/>
</dbReference>
<dbReference type="Pfam" id="PF00307">
    <property type="entry name" value="CH"/>
    <property type="match status" value="1"/>
</dbReference>
<dbReference type="STRING" id="109280.ENSHCOP00000002482"/>
<dbReference type="PANTHER" id="PTHR46767:SF2">
    <property type="entry name" value="LIM DOMAIN 7B"/>
    <property type="match status" value="1"/>
</dbReference>
<dbReference type="Ensembl" id="ENSHCOT00000010338.1">
    <property type="protein sequence ID" value="ENSHCOP00000002482.1"/>
    <property type="gene ID" value="ENSHCOG00000003637.1"/>
</dbReference>
<dbReference type="Proteomes" id="UP000264820">
    <property type="component" value="Unplaced"/>
</dbReference>
<proteinExistence type="predicted"/>
<dbReference type="InterPro" id="IPR001997">
    <property type="entry name" value="Calponin/LIMCH1"/>
</dbReference>
<dbReference type="PANTHER" id="PTHR46767">
    <property type="entry name" value="LIM DOMAIN ONLY PROTEIN 7"/>
    <property type="match status" value="1"/>
</dbReference>
<dbReference type="GO" id="GO:0003779">
    <property type="term" value="F:actin binding"/>
    <property type="evidence" value="ECO:0007669"/>
    <property type="project" value="InterPro"/>
</dbReference>
<reference evidence="2" key="2">
    <citation type="submission" date="2025-09" db="UniProtKB">
        <authorList>
            <consortium name="Ensembl"/>
        </authorList>
    </citation>
    <scope>IDENTIFICATION</scope>
</reference>